<comment type="caution">
    <text evidence="2">The sequence shown here is derived from an EMBL/GenBank/DDBJ whole genome shotgun (WGS) entry which is preliminary data.</text>
</comment>
<evidence type="ECO:0000313" key="3">
    <source>
        <dbReference type="Proteomes" id="UP000634136"/>
    </source>
</evidence>
<dbReference type="Proteomes" id="UP000634136">
    <property type="component" value="Unassembled WGS sequence"/>
</dbReference>
<evidence type="ECO:0000313" key="2">
    <source>
        <dbReference type="EMBL" id="KAF7812231.1"/>
    </source>
</evidence>
<evidence type="ECO:0000259" key="1">
    <source>
        <dbReference type="Pfam" id="PF13966"/>
    </source>
</evidence>
<dbReference type="Pfam" id="PF13966">
    <property type="entry name" value="zf-RVT"/>
    <property type="match status" value="1"/>
</dbReference>
<dbReference type="EMBL" id="JAAIUW010000010">
    <property type="protein sequence ID" value="KAF7812231.1"/>
    <property type="molecule type" value="Genomic_DNA"/>
</dbReference>
<dbReference type="InterPro" id="IPR026960">
    <property type="entry name" value="RVT-Znf"/>
</dbReference>
<dbReference type="AlphaFoldDB" id="A0A834SYU8"/>
<reference evidence="2" key="1">
    <citation type="submission" date="2020-09" db="EMBL/GenBank/DDBJ databases">
        <title>Genome-Enabled Discovery of Anthraquinone Biosynthesis in Senna tora.</title>
        <authorList>
            <person name="Kang S.-H."/>
            <person name="Pandey R.P."/>
            <person name="Lee C.-M."/>
            <person name="Sim J.-S."/>
            <person name="Jeong J.-T."/>
            <person name="Choi B.-S."/>
            <person name="Jung M."/>
            <person name="Ginzburg D."/>
            <person name="Zhao K."/>
            <person name="Won S.Y."/>
            <person name="Oh T.-J."/>
            <person name="Yu Y."/>
            <person name="Kim N.-H."/>
            <person name="Lee O.R."/>
            <person name="Lee T.-H."/>
            <person name="Bashyal P."/>
            <person name="Kim T.-S."/>
            <person name="Lee W.-H."/>
            <person name="Kawkins C."/>
            <person name="Kim C.-K."/>
            <person name="Kim J.S."/>
            <person name="Ahn B.O."/>
            <person name="Rhee S.Y."/>
            <person name="Sohng J.K."/>
        </authorList>
    </citation>
    <scope>NUCLEOTIDE SEQUENCE</scope>
    <source>
        <tissue evidence="2">Leaf</tissue>
    </source>
</reference>
<feature type="domain" description="Reverse transcriptase zinc-binding" evidence="1">
    <location>
        <begin position="22"/>
        <end position="102"/>
    </location>
</feature>
<organism evidence="2 3">
    <name type="scientific">Senna tora</name>
    <dbReference type="NCBI Taxonomy" id="362788"/>
    <lineage>
        <taxon>Eukaryota</taxon>
        <taxon>Viridiplantae</taxon>
        <taxon>Streptophyta</taxon>
        <taxon>Embryophyta</taxon>
        <taxon>Tracheophyta</taxon>
        <taxon>Spermatophyta</taxon>
        <taxon>Magnoliopsida</taxon>
        <taxon>eudicotyledons</taxon>
        <taxon>Gunneridae</taxon>
        <taxon>Pentapetalae</taxon>
        <taxon>rosids</taxon>
        <taxon>fabids</taxon>
        <taxon>Fabales</taxon>
        <taxon>Fabaceae</taxon>
        <taxon>Caesalpinioideae</taxon>
        <taxon>Cassia clade</taxon>
        <taxon>Senna</taxon>
    </lineage>
</organism>
<gene>
    <name evidence="2" type="ORF">G2W53_033207</name>
</gene>
<proteinExistence type="predicted"/>
<dbReference type="InterPro" id="IPR053151">
    <property type="entry name" value="RNase_H-like"/>
</dbReference>
<protein>
    <submittedName>
        <fullName evidence="2">Putative ribonuclease H protein At1g65750 family</fullName>
    </submittedName>
</protein>
<dbReference type="OrthoDB" id="1938131at2759"/>
<accession>A0A834SYU8</accession>
<keyword evidence="3" id="KW-1185">Reference proteome</keyword>
<sequence>MPPIRNAGQDLFACDASPDGSFSVRSSYKILTSKGFQNENIIWKDICRSEIIERARVFLWTLPHNAILTNQVRVARNFPDVPSCVRCSHQSEKALHAIRDCPQGSQDNALALSPQIKAHVSFIKEAKSHNMQVAGEHKYENVMIKWLAPEAGWIKFNSDGCHDLYSNKIKCGEVFRDHNGQWITGFHKNLGIGSVGSHPLSPIIKNIRSQLSRLKEFKVIHNFRESNRLADALALHDSTSEDIVIFYSIPTFYCNILQEDFRNLSLSRRVVI</sequence>
<dbReference type="PANTHER" id="PTHR47723">
    <property type="entry name" value="OS05G0353850 PROTEIN"/>
    <property type="match status" value="1"/>
</dbReference>
<dbReference type="PANTHER" id="PTHR47723:SF13">
    <property type="entry name" value="PUTATIVE-RELATED"/>
    <property type="match status" value="1"/>
</dbReference>
<name>A0A834SYU8_9FABA</name>